<evidence type="ECO:0000313" key="2">
    <source>
        <dbReference type="EMBL" id="CAB4159058.1"/>
    </source>
</evidence>
<protein>
    <submittedName>
        <fullName evidence="2">Uncharacterized protein</fullName>
    </submittedName>
</protein>
<accession>A0A6J5NPX8</accession>
<evidence type="ECO:0000256" key="1">
    <source>
        <dbReference type="SAM" id="MobiDB-lite"/>
    </source>
</evidence>
<gene>
    <name evidence="2" type="ORF">UFOVP703_54</name>
</gene>
<name>A0A6J5NPX8_9CAUD</name>
<proteinExistence type="predicted"/>
<dbReference type="EMBL" id="LR796673">
    <property type="protein sequence ID" value="CAB4159058.1"/>
    <property type="molecule type" value="Genomic_DNA"/>
</dbReference>
<feature type="region of interest" description="Disordered" evidence="1">
    <location>
        <begin position="259"/>
        <end position="289"/>
    </location>
</feature>
<sequence length="361" mass="39539">MTQLTLLDAVNAGVQGHQQGMQIRQQREAQAKAKKEEGMLEQANMAAAQVFEESKAEWAINGALGTYQPNELTMMRAAEARGMAFARSGDWGNFMKNSAAVTGLRTQVRQRALERFEQDGDAEALVRSMHSTVFDGKKIKGIEKVEASEAYSSDTLKTPARAGGVEVTFDDGSRKFVQVPELVKSIKLAMIDPAEYAAKEAAHELAMAQIRERRDANKAEIKARGEEDRKTADRRGEISLNLEGVKFGNDRTLQSERLASEEKQAKTRADGSVAAAKVRGDAPPKPGNELVDAKRLNTLLVGAGITNTRDPVSQRATPDDLTAKVQPRVQGYIDKGWSPEEAVAKVRQELEDSGHLPKARR</sequence>
<organism evidence="2">
    <name type="scientific">uncultured Caudovirales phage</name>
    <dbReference type="NCBI Taxonomy" id="2100421"/>
    <lineage>
        <taxon>Viruses</taxon>
        <taxon>Duplodnaviria</taxon>
        <taxon>Heunggongvirae</taxon>
        <taxon>Uroviricota</taxon>
        <taxon>Caudoviricetes</taxon>
        <taxon>Peduoviridae</taxon>
        <taxon>Maltschvirus</taxon>
        <taxon>Maltschvirus maltsch</taxon>
    </lineage>
</organism>
<feature type="region of interest" description="Disordered" evidence="1">
    <location>
        <begin position="215"/>
        <end position="235"/>
    </location>
</feature>
<feature type="compositionally biased region" description="Basic and acidic residues" evidence="1">
    <location>
        <begin position="259"/>
        <end position="269"/>
    </location>
</feature>
<reference evidence="2" key="1">
    <citation type="submission" date="2020-04" db="EMBL/GenBank/DDBJ databases">
        <authorList>
            <person name="Chiriac C."/>
            <person name="Salcher M."/>
            <person name="Ghai R."/>
            <person name="Kavagutti S V."/>
        </authorList>
    </citation>
    <scope>NUCLEOTIDE SEQUENCE</scope>
</reference>